<evidence type="ECO:0000313" key="2">
    <source>
        <dbReference type="EMBL" id="KYH27153.1"/>
    </source>
</evidence>
<dbReference type="RefSeq" id="WP_066380286.1">
    <property type="nucleotide sequence ID" value="NZ_LTAZ01000003.1"/>
</dbReference>
<dbReference type="InterPro" id="IPR058447">
    <property type="entry name" value="DUF8134"/>
</dbReference>
<accession>A0A151AHQ3</accession>
<dbReference type="OrthoDB" id="193938at2157"/>
<comment type="caution">
    <text evidence="2">The sequence shown here is derived from an EMBL/GenBank/DDBJ whole genome shotgun (WGS) entry which is preliminary data.</text>
</comment>
<feature type="domain" description="DUF8134" evidence="1">
    <location>
        <begin position="1"/>
        <end position="97"/>
    </location>
</feature>
<dbReference type="Pfam" id="PF26455">
    <property type="entry name" value="DUF8134"/>
    <property type="match status" value="1"/>
</dbReference>
<reference evidence="2 3" key="1">
    <citation type="submission" date="2016-02" db="EMBL/GenBank/DDBJ databases">
        <title>Genome sequence of Halalkalicoccus paucihalophilus DSM 24557.</title>
        <authorList>
            <person name="Poehlein A."/>
            <person name="Daniel R."/>
        </authorList>
    </citation>
    <scope>NUCLEOTIDE SEQUENCE [LARGE SCALE GENOMIC DNA]</scope>
    <source>
        <strain evidence="2 3">DSM 24557</strain>
    </source>
</reference>
<protein>
    <recommendedName>
        <fullName evidence="1">DUF8134 domain-containing protein</fullName>
    </recommendedName>
</protein>
<keyword evidence="3" id="KW-1185">Reference proteome</keyword>
<dbReference type="EMBL" id="LTAZ01000003">
    <property type="protein sequence ID" value="KYH27153.1"/>
    <property type="molecule type" value="Genomic_DNA"/>
</dbReference>
<proteinExistence type="predicted"/>
<evidence type="ECO:0000313" key="3">
    <source>
        <dbReference type="Proteomes" id="UP000075321"/>
    </source>
</evidence>
<organism evidence="2 3">
    <name type="scientific">Halalkalicoccus paucihalophilus</name>
    <dbReference type="NCBI Taxonomy" id="1008153"/>
    <lineage>
        <taxon>Archaea</taxon>
        <taxon>Methanobacteriati</taxon>
        <taxon>Methanobacteriota</taxon>
        <taxon>Stenosarchaea group</taxon>
        <taxon>Halobacteria</taxon>
        <taxon>Halobacteriales</taxon>
        <taxon>Halococcaceae</taxon>
        <taxon>Halalkalicoccus</taxon>
    </lineage>
</organism>
<gene>
    <name evidence="2" type="ORF">HAPAU_10490</name>
</gene>
<dbReference type="Proteomes" id="UP000075321">
    <property type="component" value="Unassembled WGS sequence"/>
</dbReference>
<name>A0A151AHQ3_9EURY</name>
<dbReference type="PATRIC" id="fig|1008153.3.peg.1052"/>
<sequence>MDVPVRILDDGAWVSVDDSREVGVSDLWRLSEHDFCECEVADVLLEAFFEIRPNDDRVEVRAVGHCITCGERGSMGWLTIGRVENGQFVPSDPSREHRITPA</sequence>
<dbReference type="AlphaFoldDB" id="A0A151AHQ3"/>
<evidence type="ECO:0000259" key="1">
    <source>
        <dbReference type="Pfam" id="PF26455"/>
    </source>
</evidence>